<evidence type="ECO:0000313" key="2">
    <source>
        <dbReference type="Proteomes" id="UP001234297"/>
    </source>
</evidence>
<organism evidence="1 2">
    <name type="scientific">Persea americana</name>
    <name type="common">Avocado</name>
    <dbReference type="NCBI Taxonomy" id="3435"/>
    <lineage>
        <taxon>Eukaryota</taxon>
        <taxon>Viridiplantae</taxon>
        <taxon>Streptophyta</taxon>
        <taxon>Embryophyta</taxon>
        <taxon>Tracheophyta</taxon>
        <taxon>Spermatophyta</taxon>
        <taxon>Magnoliopsida</taxon>
        <taxon>Magnoliidae</taxon>
        <taxon>Laurales</taxon>
        <taxon>Lauraceae</taxon>
        <taxon>Persea</taxon>
    </lineage>
</organism>
<accession>A0ACC2KGU9</accession>
<keyword evidence="2" id="KW-1185">Reference proteome</keyword>
<reference evidence="1 2" key="1">
    <citation type="journal article" date="2022" name="Hortic Res">
        <title>A haplotype resolved chromosomal level avocado genome allows analysis of novel avocado genes.</title>
        <authorList>
            <person name="Nath O."/>
            <person name="Fletcher S.J."/>
            <person name="Hayward A."/>
            <person name="Shaw L.M."/>
            <person name="Masouleh A.K."/>
            <person name="Furtado A."/>
            <person name="Henry R.J."/>
            <person name="Mitter N."/>
        </authorList>
    </citation>
    <scope>NUCLEOTIDE SEQUENCE [LARGE SCALE GENOMIC DNA]</scope>
    <source>
        <strain evidence="2">cv. Hass</strain>
    </source>
</reference>
<name>A0ACC2KGU9_PERAE</name>
<protein>
    <submittedName>
        <fullName evidence="1">Uncharacterized protein</fullName>
    </submittedName>
</protein>
<comment type="caution">
    <text evidence="1">The sequence shown here is derived from an EMBL/GenBank/DDBJ whole genome shotgun (WGS) entry which is preliminary data.</text>
</comment>
<dbReference type="Proteomes" id="UP001234297">
    <property type="component" value="Chromosome 9"/>
</dbReference>
<evidence type="ECO:0000313" key="1">
    <source>
        <dbReference type="EMBL" id="KAJ8620370.1"/>
    </source>
</evidence>
<gene>
    <name evidence="1" type="ORF">MRB53_028899</name>
</gene>
<dbReference type="EMBL" id="CM056817">
    <property type="protein sequence ID" value="KAJ8620370.1"/>
    <property type="molecule type" value="Genomic_DNA"/>
</dbReference>
<sequence>MNEKDAEEGAEMDKMVVGLDQLCRGKEAGEGYLTVGLPRPCHVVPRPQHHMTNSLGRAVPYRAMAQASMPGHGTLIPMLGPNL</sequence>
<proteinExistence type="predicted"/>